<dbReference type="PROSITE" id="PS00893">
    <property type="entry name" value="NUDIX_BOX"/>
    <property type="match status" value="1"/>
</dbReference>
<dbReference type="InterPro" id="IPR020084">
    <property type="entry name" value="NUDIX_hydrolase_CS"/>
</dbReference>
<dbReference type="PANTHER" id="PTHR42904">
    <property type="entry name" value="NUDIX HYDROLASE, NUDC SUBFAMILY"/>
    <property type="match status" value="1"/>
</dbReference>
<dbReference type="Proteomes" id="UP000643810">
    <property type="component" value="Unassembled WGS sequence"/>
</dbReference>
<comment type="cofactor">
    <cofactor evidence="2">
        <name>Zn(2+)</name>
        <dbReference type="ChEBI" id="CHEBI:29105"/>
    </cofactor>
</comment>
<dbReference type="RefSeq" id="WP_118280578.1">
    <property type="nucleotide sequence ID" value="NZ_JACOPG010000002.1"/>
</dbReference>
<name>A0ABR7GFU5_9FIRM</name>
<dbReference type="Gene3D" id="3.90.79.20">
    <property type="match status" value="1"/>
</dbReference>
<evidence type="ECO:0000256" key="3">
    <source>
        <dbReference type="ARBA" id="ARBA00009595"/>
    </source>
</evidence>
<proteinExistence type="inferred from homology"/>
<dbReference type="Gene3D" id="3.90.79.10">
    <property type="entry name" value="Nucleoside Triphosphate Pyrophosphohydrolase"/>
    <property type="match status" value="1"/>
</dbReference>
<evidence type="ECO:0000313" key="12">
    <source>
        <dbReference type="Proteomes" id="UP000643810"/>
    </source>
</evidence>
<dbReference type="EC" id="3.6.1.22" evidence="4"/>
<dbReference type="EMBL" id="JACOPG010000002">
    <property type="protein sequence ID" value="MBC5686329.1"/>
    <property type="molecule type" value="Genomic_DNA"/>
</dbReference>
<evidence type="ECO:0000256" key="1">
    <source>
        <dbReference type="ARBA" id="ARBA00001946"/>
    </source>
</evidence>
<dbReference type="InterPro" id="IPR015376">
    <property type="entry name" value="Znr_NADH_PPase"/>
</dbReference>
<dbReference type="InterPro" id="IPR049734">
    <property type="entry name" value="NudC-like_C"/>
</dbReference>
<accession>A0ABR7GFU5</accession>
<gene>
    <name evidence="11" type="primary">nudC</name>
    <name evidence="11" type="ORF">H8R94_06860</name>
</gene>
<feature type="domain" description="Nudix hydrolase" evidence="10">
    <location>
        <begin position="154"/>
        <end position="280"/>
    </location>
</feature>
<organism evidence="11 12">
    <name type="scientific">Roseburia lenta</name>
    <dbReference type="NCBI Taxonomy" id="2763061"/>
    <lineage>
        <taxon>Bacteria</taxon>
        <taxon>Bacillati</taxon>
        <taxon>Bacillota</taxon>
        <taxon>Clostridia</taxon>
        <taxon>Lachnospirales</taxon>
        <taxon>Lachnospiraceae</taxon>
        <taxon>Roseburia</taxon>
    </lineage>
</organism>
<keyword evidence="6 11" id="KW-0378">Hydrolase</keyword>
<dbReference type="Pfam" id="PF00293">
    <property type="entry name" value="NUDIX"/>
    <property type="match status" value="1"/>
</dbReference>
<keyword evidence="7" id="KW-0460">Magnesium</keyword>
<evidence type="ECO:0000259" key="10">
    <source>
        <dbReference type="PROSITE" id="PS51462"/>
    </source>
</evidence>
<evidence type="ECO:0000256" key="2">
    <source>
        <dbReference type="ARBA" id="ARBA00001947"/>
    </source>
</evidence>
<dbReference type="NCBIfam" id="NF001299">
    <property type="entry name" value="PRK00241.1"/>
    <property type="match status" value="1"/>
</dbReference>
<dbReference type="CDD" id="cd03429">
    <property type="entry name" value="NUDIX_NADH_pyrophosphatase_Nudt13"/>
    <property type="match status" value="1"/>
</dbReference>
<dbReference type="InterPro" id="IPR050241">
    <property type="entry name" value="NAD-cap_RNA_hydrolase_NudC"/>
</dbReference>
<keyword evidence="12" id="KW-1185">Reference proteome</keyword>
<dbReference type="InterPro" id="IPR000086">
    <property type="entry name" value="NUDIX_hydrolase_dom"/>
</dbReference>
<evidence type="ECO:0000256" key="6">
    <source>
        <dbReference type="ARBA" id="ARBA00022801"/>
    </source>
</evidence>
<dbReference type="GO" id="GO:0016787">
    <property type="term" value="F:hydrolase activity"/>
    <property type="evidence" value="ECO:0007669"/>
    <property type="project" value="UniProtKB-KW"/>
</dbReference>
<dbReference type="InterPro" id="IPR015797">
    <property type="entry name" value="NUDIX_hydrolase-like_dom_sf"/>
</dbReference>
<protein>
    <recommendedName>
        <fullName evidence="4">NAD(+) diphosphatase</fullName>
        <ecNumber evidence="4">3.6.1.22</ecNumber>
    </recommendedName>
</protein>
<dbReference type="Pfam" id="PF09297">
    <property type="entry name" value="Zn_ribbon_NUD"/>
    <property type="match status" value="1"/>
</dbReference>
<evidence type="ECO:0000256" key="4">
    <source>
        <dbReference type="ARBA" id="ARBA00012381"/>
    </source>
</evidence>
<keyword evidence="8" id="KW-0520">NAD</keyword>
<dbReference type="PROSITE" id="PS51462">
    <property type="entry name" value="NUDIX"/>
    <property type="match status" value="1"/>
</dbReference>
<evidence type="ECO:0000256" key="9">
    <source>
        <dbReference type="ARBA" id="ARBA00023679"/>
    </source>
</evidence>
<evidence type="ECO:0000256" key="7">
    <source>
        <dbReference type="ARBA" id="ARBA00022842"/>
    </source>
</evidence>
<comment type="cofactor">
    <cofactor evidence="1">
        <name>Mg(2+)</name>
        <dbReference type="ChEBI" id="CHEBI:18420"/>
    </cofactor>
</comment>
<comment type="catalytic activity">
    <reaction evidence="9">
        <text>a 5'-end NAD(+)-phospho-ribonucleoside in mRNA + H2O = a 5'-end phospho-adenosine-phospho-ribonucleoside in mRNA + beta-nicotinamide D-ribonucleotide + 2 H(+)</text>
        <dbReference type="Rhea" id="RHEA:60876"/>
        <dbReference type="Rhea" id="RHEA-COMP:15698"/>
        <dbReference type="Rhea" id="RHEA-COMP:15719"/>
        <dbReference type="ChEBI" id="CHEBI:14649"/>
        <dbReference type="ChEBI" id="CHEBI:15377"/>
        <dbReference type="ChEBI" id="CHEBI:15378"/>
        <dbReference type="ChEBI" id="CHEBI:144029"/>
        <dbReference type="ChEBI" id="CHEBI:144051"/>
    </reaction>
    <physiologicalReaction direction="left-to-right" evidence="9">
        <dbReference type="Rhea" id="RHEA:60877"/>
    </physiologicalReaction>
</comment>
<dbReference type="SUPFAM" id="SSF55811">
    <property type="entry name" value="Nudix"/>
    <property type="match status" value="1"/>
</dbReference>
<sequence>MIQDIYPHQLNNHYDPGVQTKKEDTLLCIVNGRILVEETCFEENELRFPRVKDLADEYVADIRYLFAIDDSRYFLCDHLLEQKDIPEGYAYVDEKSLRKEGIGPDEALFAAVTGKHLADWYRDTKFCGRCGHEMQHSKTERAMVCPACHYTAYPRIMPAVIVGVTNGDKLLITRYRTGFRYNALIAGFTEIGETMEETVQREVMEEAGIRVKNIRYYKSQPWGTANDILLGFYCDVDGDDRITMDPEELKYAEWVQREDIVLQPGEFSLTNEMMKRFKEN</sequence>
<keyword evidence="5" id="KW-0479">Metal-binding</keyword>
<evidence type="ECO:0000256" key="8">
    <source>
        <dbReference type="ARBA" id="ARBA00023027"/>
    </source>
</evidence>
<comment type="caution">
    <text evidence="11">The sequence shown here is derived from an EMBL/GenBank/DDBJ whole genome shotgun (WGS) entry which is preliminary data.</text>
</comment>
<dbReference type="PANTHER" id="PTHR42904:SF6">
    <property type="entry name" value="NAD-CAPPED RNA HYDROLASE NUDT12"/>
    <property type="match status" value="1"/>
</dbReference>
<evidence type="ECO:0000256" key="5">
    <source>
        <dbReference type="ARBA" id="ARBA00022723"/>
    </source>
</evidence>
<evidence type="ECO:0000313" key="11">
    <source>
        <dbReference type="EMBL" id="MBC5686329.1"/>
    </source>
</evidence>
<reference evidence="11 12" key="1">
    <citation type="submission" date="2020-08" db="EMBL/GenBank/DDBJ databases">
        <title>Genome public.</title>
        <authorList>
            <person name="Liu C."/>
            <person name="Sun Q."/>
        </authorList>
    </citation>
    <scope>NUCLEOTIDE SEQUENCE [LARGE SCALE GENOMIC DNA]</scope>
    <source>
        <strain evidence="11 12">NSJ-9</strain>
    </source>
</reference>
<comment type="similarity">
    <text evidence="3">Belongs to the Nudix hydrolase family. NudC subfamily.</text>
</comment>